<evidence type="ECO:0000256" key="3">
    <source>
        <dbReference type="ARBA" id="ARBA00022630"/>
    </source>
</evidence>
<dbReference type="GO" id="GO:0050661">
    <property type="term" value="F:NADP binding"/>
    <property type="evidence" value="ECO:0007669"/>
    <property type="project" value="InterPro"/>
</dbReference>
<dbReference type="AlphaFoldDB" id="A0A3N0GH56"/>
<comment type="cofactor">
    <cofactor evidence="1">
        <name>FAD</name>
        <dbReference type="ChEBI" id="CHEBI:57692"/>
    </cofactor>
</comment>
<sequence length="502" mass="56085">MTASSSATALPRHVDVLVVGAGLTGIGMGYHLQTLQPGKTFAILESRDAIGGTWDLFRYPGVRSDIDLYAFGYGFKPWDKDNAIADADEILEYLQETIDENELGPKIHLGHKVVSADFSRENARWNVMVERVSDGKRFTLTCNFLSSAAGYYDVDEGYSPKFEDRDQFRGEIVHPQHWPTDFDYAGTKVVVIGSGATAVTLVPAMAENAEHVTMLQRSPSYVMPAPRKDPLPLFLRRMLPNAVAHRVTRYVNIKKQTLLYNASRRFPNQMRALVRRVNIKALPEGYDVDTHFNPDYAPWDQRMCIVADGDMFKAITAGKASVVTDRIVRFTKSGILLESGDELEADVIVTATGLNMVPFGKIPLRVDGEQVNLPDHLFYKTVMVSDIPNFTFTVGYVNQAWTLKAELVARWTCRLLAHMDRHGYSTATPVIDDHTMTRRPYIDMGTGYVNRAMHLFPKQGSAGPWVVAQDYKADCQLLGKDPIEDPALFFTSATAKTFATAR</sequence>
<accession>A0A3N0GH56</accession>
<protein>
    <submittedName>
        <fullName evidence="8">NAD(P)/FAD-dependent oxidoreductase</fullName>
    </submittedName>
</protein>
<comment type="caution">
    <text evidence="8">The sequence shown here is derived from an EMBL/GenBank/DDBJ whole genome shotgun (WGS) entry which is preliminary data.</text>
</comment>
<name>A0A3N0GH56_9ACTN</name>
<keyword evidence="4" id="KW-0274">FAD</keyword>
<dbReference type="FunFam" id="3.50.50.60:FF:000228">
    <property type="entry name" value="FAD-containing monooxygenase EthA"/>
    <property type="match status" value="1"/>
</dbReference>
<keyword evidence="3" id="KW-0285">Flavoprotein</keyword>
<dbReference type="RefSeq" id="WP_123225027.1">
    <property type="nucleotide sequence ID" value="NZ_RJSF01000047.1"/>
</dbReference>
<reference evidence="8 9" key="1">
    <citation type="submission" date="2018-11" db="EMBL/GenBank/DDBJ databases">
        <authorList>
            <person name="Li F."/>
        </authorList>
    </citation>
    <scope>NUCLEOTIDE SEQUENCE [LARGE SCALE GENOMIC DNA]</scope>
    <source>
        <strain evidence="8 9">Gsoil 818</strain>
    </source>
</reference>
<evidence type="ECO:0000256" key="1">
    <source>
        <dbReference type="ARBA" id="ARBA00001974"/>
    </source>
</evidence>
<dbReference type="GO" id="GO:0050660">
    <property type="term" value="F:flavin adenine dinucleotide binding"/>
    <property type="evidence" value="ECO:0007669"/>
    <property type="project" value="InterPro"/>
</dbReference>
<evidence type="ECO:0000256" key="6">
    <source>
        <dbReference type="ARBA" id="ARBA00023002"/>
    </source>
</evidence>
<keyword evidence="5" id="KW-0521">NADP</keyword>
<dbReference type="EMBL" id="RJSF01000047">
    <property type="protein sequence ID" value="RNM11794.1"/>
    <property type="molecule type" value="Genomic_DNA"/>
</dbReference>
<organism evidence="8 9">
    <name type="scientific">Nocardioides pocheonensis</name>
    <dbReference type="NCBI Taxonomy" id="661485"/>
    <lineage>
        <taxon>Bacteria</taxon>
        <taxon>Bacillati</taxon>
        <taxon>Actinomycetota</taxon>
        <taxon>Actinomycetes</taxon>
        <taxon>Propionibacteriales</taxon>
        <taxon>Nocardioidaceae</taxon>
        <taxon>Nocardioides</taxon>
    </lineage>
</organism>
<dbReference type="GO" id="GO:0004499">
    <property type="term" value="F:N,N-dimethylaniline monooxygenase activity"/>
    <property type="evidence" value="ECO:0007669"/>
    <property type="project" value="InterPro"/>
</dbReference>
<evidence type="ECO:0000256" key="4">
    <source>
        <dbReference type="ARBA" id="ARBA00022827"/>
    </source>
</evidence>
<dbReference type="InterPro" id="IPR020946">
    <property type="entry name" value="Flavin_mOase-like"/>
</dbReference>
<dbReference type="SUPFAM" id="SSF51905">
    <property type="entry name" value="FAD/NAD(P)-binding domain"/>
    <property type="match status" value="1"/>
</dbReference>
<comment type="similarity">
    <text evidence="2">Belongs to the FAD-binding monooxygenase family.</text>
</comment>
<keyword evidence="9" id="KW-1185">Reference proteome</keyword>
<dbReference type="Pfam" id="PF00743">
    <property type="entry name" value="FMO-like"/>
    <property type="match status" value="1"/>
</dbReference>
<dbReference type="Gene3D" id="3.50.50.60">
    <property type="entry name" value="FAD/NAD(P)-binding domain"/>
    <property type="match status" value="3"/>
</dbReference>
<evidence type="ECO:0000313" key="8">
    <source>
        <dbReference type="EMBL" id="RNM11794.1"/>
    </source>
</evidence>
<gene>
    <name evidence="8" type="ORF">EFL26_21835</name>
</gene>
<dbReference type="Pfam" id="PF13450">
    <property type="entry name" value="NAD_binding_8"/>
    <property type="match status" value="1"/>
</dbReference>
<dbReference type="OrthoDB" id="5168853at2"/>
<proteinExistence type="inferred from homology"/>
<keyword evidence="6" id="KW-0560">Oxidoreductase</keyword>
<dbReference type="PANTHER" id="PTHR43872:SF1">
    <property type="entry name" value="MONOOXYGENASE, PUTATIVE (AFU_ORTHOLOGUE AFUA_8G02570)-RELATED"/>
    <property type="match status" value="1"/>
</dbReference>
<evidence type="ECO:0000256" key="2">
    <source>
        <dbReference type="ARBA" id="ARBA00010139"/>
    </source>
</evidence>
<dbReference type="InterPro" id="IPR036188">
    <property type="entry name" value="FAD/NAD-bd_sf"/>
</dbReference>
<dbReference type="Proteomes" id="UP000279994">
    <property type="component" value="Unassembled WGS sequence"/>
</dbReference>
<keyword evidence="7" id="KW-0503">Monooxygenase</keyword>
<evidence type="ECO:0000256" key="7">
    <source>
        <dbReference type="ARBA" id="ARBA00023033"/>
    </source>
</evidence>
<dbReference type="InterPro" id="IPR051820">
    <property type="entry name" value="FAD-binding_MO"/>
</dbReference>
<evidence type="ECO:0000256" key="5">
    <source>
        <dbReference type="ARBA" id="ARBA00022857"/>
    </source>
</evidence>
<evidence type="ECO:0000313" key="9">
    <source>
        <dbReference type="Proteomes" id="UP000279994"/>
    </source>
</evidence>
<dbReference type="PANTHER" id="PTHR43872">
    <property type="entry name" value="MONOOXYGENASE, PUTATIVE (AFU_ORTHOLOGUE AFUA_8G02570)-RELATED"/>
    <property type="match status" value="1"/>
</dbReference>